<accession>A0A9X1LLA2</accession>
<dbReference type="EMBL" id="JAJBZG010000005">
    <property type="protein sequence ID" value="MCB7482470.1"/>
    <property type="molecule type" value="Genomic_DNA"/>
</dbReference>
<proteinExistence type="predicted"/>
<feature type="region of interest" description="Disordered" evidence="1">
    <location>
        <begin position="1"/>
        <end position="20"/>
    </location>
</feature>
<organism evidence="2 3">
    <name type="scientific">Christiangramia sediminis</name>
    <dbReference type="NCBI Taxonomy" id="2881336"/>
    <lineage>
        <taxon>Bacteria</taxon>
        <taxon>Pseudomonadati</taxon>
        <taxon>Bacteroidota</taxon>
        <taxon>Flavobacteriia</taxon>
        <taxon>Flavobacteriales</taxon>
        <taxon>Flavobacteriaceae</taxon>
        <taxon>Christiangramia</taxon>
    </lineage>
</organism>
<gene>
    <name evidence="2" type="ORF">LGQ90_14460</name>
</gene>
<name>A0A9X1LLA2_9FLAO</name>
<comment type="caution">
    <text evidence="2">The sequence shown here is derived from an EMBL/GenBank/DDBJ whole genome shotgun (WGS) entry which is preliminary data.</text>
</comment>
<reference evidence="2" key="1">
    <citation type="submission" date="2021-10" db="EMBL/GenBank/DDBJ databases">
        <title>Gramella sp. ASW11-100T, isolated from marine sediment.</title>
        <authorList>
            <person name="Xia C."/>
        </authorList>
    </citation>
    <scope>NUCLEOTIDE SEQUENCE</scope>
    <source>
        <strain evidence="2">ASW11-100</strain>
    </source>
</reference>
<evidence type="ECO:0000313" key="3">
    <source>
        <dbReference type="Proteomes" id="UP001139414"/>
    </source>
</evidence>
<protein>
    <submittedName>
        <fullName evidence="2">Uncharacterized protein</fullName>
    </submittedName>
</protein>
<evidence type="ECO:0000256" key="1">
    <source>
        <dbReference type="SAM" id="MobiDB-lite"/>
    </source>
</evidence>
<dbReference type="AlphaFoldDB" id="A0A9X1LLA2"/>
<dbReference type="RefSeq" id="WP_229342170.1">
    <property type="nucleotide sequence ID" value="NZ_JAJBZG010000005.1"/>
</dbReference>
<keyword evidence="3" id="KW-1185">Reference proteome</keyword>
<sequence>MDRHSLLVPGGIGREDGGLRSGLEDFNIGKELAECIGKCTAVNIIPVLTMGNKK</sequence>
<dbReference type="Proteomes" id="UP001139414">
    <property type="component" value="Unassembled WGS sequence"/>
</dbReference>
<evidence type="ECO:0000313" key="2">
    <source>
        <dbReference type="EMBL" id="MCB7482470.1"/>
    </source>
</evidence>